<dbReference type="Proteomes" id="UP000253845">
    <property type="component" value="Unassembled WGS sequence"/>
</dbReference>
<dbReference type="PANTHER" id="PTHR11188:SF17">
    <property type="entry name" value="FI21816P1"/>
    <property type="match status" value="1"/>
</dbReference>
<dbReference type="PROSITE" id="PS51140">
    <property type="entry name" value="CUE"/>
    <property type="match status" value="1"/>
</dbReference>
<comment type="similarity">
    <text evidence="1">Belongs to the arrestin family.</text>
</comment>
<sequence>MPEPLPPLAPVPPPEVQSTVPPNEWELYIDAWILLLQVRIEAPDSQFREIAANDESAVTFLTSFYHQSATSGLSGFHAGLKARSLRKLCFLLTRRFLLDASATPSELLEVDVLANVCCTYPSSAALKRLLSDAWNKHQDTITSSLEKTKTKIIKELSLLNPTKSMTVLSDIRLLTILASALPGCGQVLMTGSDFLDTFADAYQTHKRADIRSVLVANVYVGLASLLKGPKLNLSALLDQLYSLKSGVGIGSSTTKKEPTLLSDVICSTDLLVRLDRHLSTHPQKRGQDLLTSLRTYQEETKIFHRRHQKQKKRLLDKGKGRAATDLPAPEDMHIHRMSLITQVQDLFPDIGSGYITRLLDHYNDDPETIVSHLLDDSIPSELRTLDKSEQLPTSTSTSTLPHDPLPPRSTPPPTEPALPTRKNIFDNDVDLAELSDQSTLHHGRRTNTTQADDLLADRTHHAAKKAAILSALATFDSDDDERDDTYDIADVGGTIDDTTTDDAKAAAEQQQEAELSLYRAYKSNPALFARDSATRRSQPRDSLKRETGMTDEAIEGWAVMLSRDPKRMARLEDKMAFGADGGGLNQPELPATSYRRPGAGAEDDDERYCHVTGKVVLCLNQPLRVKDMKLHFEGRRYMNWKGFPESQRSHQHMSFLERLFMYQTWNFLPSLGTPSPTTTLTPGNHEFPFTFCLSNNTPDTIEGLDDCYVKYQLKATIGTAGGRRIEADTRVRVRRMYRSLLLPEPKVVQDIWPQKIIYRVSLPSQAYTFGSAIPIKFEFIPLCKGLEIATIHTEVKETHKVLQFTLSRRARVIAEDDFYPRDWNEDEFRITSDNEGCWHSLTRFLRLPNDPKECLQSLSTNFLHVEHTLTTQIKLLNPDGHHSAVLLDLPISIHCALPPLPEDPFISSVLQALRMIDESCDQPLPSYNSHKLDRTPDEIASEVLGDDIEGLPEPPSYFQLGSPSKPPSYETALLPTFSSPVLFNESYV</sequence>
<dbReference type="SUPFAM" id="SSF81296">
    <property type="entry name" value="E set domains"/>
    <property type="match status" value="1"/>
</dbReference>
<dbReference type="Pfam" id="PF00339">
    <property type="entry name" value="Arrestin_N"/>
    <property type="match status" value="1"/>
</dbReference>
<name>A0A370BPB8_ASPNG</name>
<feature type="compositionally biased region" description="Pro residues" evidence="4">
    <location>
        <begin position="403"/>
        <end position="416"/>
    </location>
</feature>
<dbReference type="Pfam" id="PF02845">
    <property type="entry name" value="CUE"/>
    <property type="match status" value="1"/>
</dbReference>
<dbReference type="AlphaFoldDB" id="A0A370BPB8"/>
<feature type="compositionally biased region" description="Low complexity" evidence="4">
    <location>
        <begin position="391"/>
        <end position="402"/>
    </location>
</feature>
<dbReference type="VEuPathDB" id="FungiDB:M747DRAFT_373847"/>
<dbReference type="InterPro" id="IPR011021">
    <property type="entry name" value="Arrestin-like_N"/>
</dbReference>
<keyword evidence="2" id="KW-0833">Ubl conjugation pathway</keyword>
<dbReference type="GO" id="GO:0005829">
    <property type="term" value="C:cytosol"/>
    <property type="evidence" value="ECO:0007669"/>
    <property type="project" value="TreeGrafter"/>
</dbReference>
<dbReference type="InterPro" id="IPR014752">
    <property type="entry name" value="Arrestin-like_C"/>
</dbReference>
<feature type="region of interest" description="Disordered" evidence="4">
    <location>
        <begin position="307"/>
        <end position="326"/>
    </location>
</feature>
<gene>
    <name evidence="6" type="ORF">M747DRAFT_373847</name>
</gene>
<dbReference type="GO" id="GO:0031625">
    <property type="term" value="F:ubiquitin protein ligase binding"/>
    <property type="evidence" value="ECO:0007669"/>
    <property type="project" value="TreeGrafter"/>
</dbReference>
<feature type="region of interest" description="Disordered" evidence="4">
    <location>
        <begin position="385"/>
        <end position="421"/>
    </location>
</feature>
<dbReference type="SUPFAM" id="SSF46934">
    <property type="entry name" value="UBA-like"/>
    <property type="match status" value="1"/>
</dbReference>
<comment type="subunit">
    <text evidence="3">Interacts with hulA.</text>
</comment>
<evidence type="ECO:0000256" key="3">
    <source>
        <dbReference type="ARBA" id="ARBA00038766"/>
    </source>
</evidence>
<dbReference type="PANTHER" id="PTHR11188">
    <property type="entry name" value="ARRESTIN DOMAIN CONTAINING PROTEIN"/>
    <property type="match status" value="1"/>
</dbReference>
<dbReference type="SMART" id="SM01017">
    <property type="entry name" value="Arrestin_C"/>
    <property type="match status" value="1"/>
</dbReference>
<dbReference type="GO" id="GO:0005886">
    <property type="term" value="C:plasma membrane"/>
    <property type="evidence" value="ECO:0007669"/>
    <property type="project" value="TreeGrafter"/>
</dbReference>
<evidence type="ECO:0000313" key="6">
    <source>
        <dbReference type="EMBL" id="RDH15955.1"/>
    </source>
</evidence>
<dbReference type="InterPro" id="IPR009060">
    <property type="entry name" value="UBA-like_sf"/>
</dbReference>
<evidence type="ECO:0000256" key="1">
    <source>
        <dbReference type="ARBA" id="ARBA00005298"/>
    </source>
</evidence>
<protein>
    <recommendedName>
        <fullName evidence="5">CUE domain-containing protein</fullName>
    </recommendedName>
</protein>
<proteinExistence type="inferred from homology"/>
<dbReference type="InterPro" id="IPR011022">
    <property type="entry name" value="Arrestin_C-like"/>
</dbReference>
<reference evidence="6 7" key="1">
    <citation type="submission" date="2018-07" db="EMBL/GenBank/DDBJ databases">
        <title>Section-level genome sequencing of Aspergillus section Nigri to investigate inter- and intra-species variation.</title>
        <authorList>
            <consortium name="DOE Joint Genome Institute"/>
            <person name="Vesth T.C."/>
            <person name="Nybo J.L."/>
            <person name="Theobald S."/>
            <person name="Frisvad J.C."/>
            <person name="Larsen T.O."/>
            <person name="Nielsen K.F."/>
            <person name="Hoof J.B."/>
            <person name="Brandl J."/>
            <person name="Salamov A."/>
            <person name="Riley R."/>
            <person name="Gladden J.M."/>
            <person name="Phatale P."/>
            <person name="Nielsen M.T."/>
            <person name="Lyhne E.K."/>
            <person name="Kogle M.E."/>
            <person name="Strasser K."/>
            <person name="McDonnell E."/>
            <person name="Barry K."/>
            <person name="Clum A."/>
            <person name="Chen C."/>
            <person name="Nolan M."/>
            <person name="Sandor L."/>
            <person name="Kuo A."/>
            <person name="Lipzen A."/>
            <person name="Hainaut M."/>
            <person name="Drula E."/>
            <person name="Tsang A."/>
            <person name="Magnuson J.K."/>
            <person name="Henrissat B."/>
            <person name="Wiebenga A."/>
            <person name="Simmons B.A."/>
            <person name="Makela M.R."/>
            <person name="De vries R.P."/>
            <person name="Grigoriev I.V."/>
            <person name="Mortensen U.H."/>
            <person name="Baker S.E."/>
            <person name="Andersen M.R."/>
        </authorList>
    </citation>
    <scope>NUCLEOTIDE SEQUENCE [LARGE SCALE GENOMIC DNA]</scope>
    <source>
        <strain evidence="6 7">ATCC 13496</strain>
    </source>
</reference>
<dbReference type="CDD" id="cd14364">
    <property type="entry name" value="CUE_ASCC2"/>
    <property type="match status" value="1"/>
</dbReference>
<dbReference type="InterPro" id="IPR003892">
    <property type="entry name" value="CUE"/>
</dbReference>
<dbReference type="InterPro" id="IPR041800">
    <property type="entry name" value="ASCC2_CUE"/>
</dbReference>
<evidence type="ECO:0000256" key="4">
    <source>
        <dbReference type="SAM" id="MobiDB-lite"/>
    </source>
</evidence>
<accession>A0A370BPB8</accession>
<feature type="domain" description="CUE" evidence="5">
    <location>
        <begin position="335"/>
        <end position="378"/>
    </location>
</feature>
<dbReference type="InterPro" id="IPR050357">
    <property type="entry name" value="Arrestin_domain-protein"/>
</dbReference>
<dbReference type="EMBL" id="KZ851943">
    <property type="protein sequence ID" value="RDH15955.1"/>
    <property type="molecule type" value="Genomic_DNA"/>
</dbReference>
<evidence type="ECO:0000259" key="5">
    <source>
        <dbReference type="PROSITE" id="PS51140"/>
    </source>
</evidence>
<evidence type="ECO:0000313" key="7">
    <source>
        <dbReference type="Proteomes" id="UP000253845"/>
    </source>
</evidence>
<dbReference type="GO" id="GO:0030674">
    <property type="term" value="F:protein-macromolecule adaptor activity"/>
    <property type="evidence" value="ECO:0007669"/>
    <property type="project" value="TreeGrafter"/>
</dbReference>
<organism evidence="6 7">
    <name type="scientific">Aspergillus niger ATCC 13496</name>
    <dbReference type="NCBI Taxonomy" id="1353008"/>
    <lineage>
        <taxon>Eukaryota</taxon>
        <taxon>Fungi</taxon>
        <taxon>Dikarya</taxon>
        <taxon>Ascomycota</taxon>
        <taxon>Pezizomycotina</taxon>
        <taxon>Eurotiomycetes</taxon>
        <taxon>Eurotiomycetidae</taxon>
        <taxon>Eurotiales</taxon>
        <taxon>Aspergillaceae</taxon>
        <taxon>Aspergillus</taxon>
        <taxon>Aspergillus subgen. Circumdati</taxon>
    </lineage>
</organism>
<dbReference type="GO" id="GO:0070086">
    <property type="term" value="P:ubiquitin-dependent endocytosis"/>
    <property type="evidence" value="ECO:0007669"/>
    <property type="project" value="TreeGrafter"/>
</dbReference>
<evidence type="ECO:0000256" key="2">
    <source>
        <dbReference type="ARBA" id="ARBA00022786"/>
    </source>
</evidence>
<dbReference type="Pfam" id="PF02752">
    <property type="entry name" value="Arrestin_C"/>
    <property type="match status" value="1"/>
</dbReference>
<dbReference type="SMART" id="SM00546">
    <property type="entry name" value="CUE"/>
    <property type="match status" value="1"/>
</dbReference>
<dbReference type="GO" id="GO:0043130">
    <property type="term" value="F:ubiquitin binding"/>
    <property type="evidence" value="ECO:0007669"/>
    <property type="project" value="InterPro"/>
</dbReference>
<dbReference type="Gene3D" id="1.10.8.10">
    <property type="entry name" value="DNA helicase RuvA subunit, C-terminal domain"/>
    <property type="match status" value="1"/>
</dbReference>
<dbReference type="InterPro" id="IPR014756">
    <property type="entry name" value="Ig_E-set"/>
</dbReference>
<dbReference type="Gene3D" id="2.60.40.640">
    <property type="match status" value="1"/>
</dbReference>